<proteinExistence type="predicted"/>
<comment type="caution">
    <text evidence="1">The sequence shown here is derived from an EMBL/GenBank/DDBJ whole genome shotgun (WGS) entry which is preliminary data.</text>
</comment>
<dbReference type="RefSeq" id="WP_148452316.1">
    <property type="nucleotide sequence ID" value="NZ_VSDO01000002.1"/>
</dbReference>
<evidence type="ECO:0000313" key="1">
    <source>
        <dbReference type="EMBL" id="TYA13541.1"/>
    </source>
</evidence>
<dbReference type="AlphaFoldDB" id="A0A5D0CU74"/>
<protein>
    <submittedName>
        <fullName evidence="1">Delta-aminolevulinic acid dehydratase</fullName>
    </submittedName>
</protein>
<evidence type="ECO:0000313" key="2">
    <source>
        <dbReference type="Proteomes" id="UP000325218"/>
    </source>
</evidence>
<dbReference type="EMBL" id="VSDO01000002">
    <property type="protein sequence ID" value="TYA13541.1"/>
    <property type="molecule type" value="Genomic_DNA"/>
</dbReference>
<dbReference type="OrthoDB" id="4548730at2"/>
<sequence length="188" mass="21255">MSKPLMNVALVCGPDNDMELQAMRAALELFGARVFTYWIGRPNDLISVLNGEDIYPDTDLIVLHFHGDEGKMIMPELGEDVYEDGEPKGDFGPDEIRRYAKLEGKTVIGNGCTLGDPALSRAFLDAGCRIYIGPDDYPEGNAALMFLLRLFYEMCQNQKSMKEAYRLARSMDEENMTMYRIYENEALV</sequence>
<name>A0A5D0CU74_9BACL</name>
<gene>
    <name evidence="1" type="ORF">FRY98_12910</name>
</gene>
<accession>A0A5D0CU74</accession>
<keyword evidence="2" id="KW-1185">Reference proteome</keyword>
<reference evidence="1 2" key="1">
    <citation type="submission" date="2019-08" db="EMBL/GenBank/DDBJ databases">
        <title>Genome sequencing of Paenibacillus faecis DSM 23593(T).</title>
        <authorList>
            <person name="Kook J.-K."/>
            <person name="Park S.-N."/>
            <person name="Lim Y.K."/>
        </authorList>
    </citation>
    <scope>NUCLEOTIDE SEQUENCE [LARGE SCALE GENOMIC DNA]</scope>
    <source>
        <strain evidence="1 2">DSM 23593</strain>
    </source>
</reference>
<dbReference type="Proteomes" id="UP000325218">
    <property type="component" value="Unassembled WGS sequence"/>
</dbReference>
<organism evidence="1 2">
    <name type="scientific">Paenibacillus faecis</name>
    <dbReference type="NCBI Taxonomy" id="862114"/>
    <lineage>
        <taxon>Bacteria</taxon>
        <taxon>Bacillati</taxon>
        <taxon>Bacillota</taxon>
        <taxon>Bacilli</taxon>
        <taxon>Bacillales</taxon>
        <taxon>Paenibacillaceae</taxon>
        <taxon>Paenibacillus</taxon>
    </lineage>
</organism>